<evidence type="ECO:0000256" key="2">
    <source>
        <dbReference type="ARBA" id="ARBA00012074"/>
    </source>
</evidence>
<dbReference type="EMBL" id="JAAGMR010000206">
    <property type="protein sequence ID" value="NEB93513.1"/>
    <property type="molecule type" value="Genomic_DNA"/>
</dbReference>
<dbReference type="HAMAP" id="MF_01883">
    <property type="entry name" value="MdcB"/>
    <property type="match status" value="1"/>
</dbReference>
<dbReference type="Proteomes" id="UP000470520">
    <property type="component" value="Unassembled WGS sequence"/>
</dbReference>
<protein>
    <recommendedName>
        <fullName evidence="2">triphosphoribosyl-dephospho-CoA synthase</fullName>
        <ecNumber evidence="2">2.4.2.52</ecNumber>
    </recommendedName>
</protein>
<comment type="catalytic activity">
    <reaction evidence="1">
        <text>3'-dephospho-CoA + ATP = 2'-(5''-triphospho-alpha-D-ribosyl)-3'-dephospho-CoA + adenine</text>
        <dbReference type="Rhea" id="RHEA:15117"/>
        <dbReference type="ChEBI" id="CHEBI:16708"/>
        <dbReference type="ChEBI" id="CHEBI:30616"/>
        <dbReference type="ChEBI" id="CHEBI:57328"/>
        <dbReference type="ChEBI" id="CHEBI:61378"/>
        <dbReference type="EC" id="2.4.2.52"/>
    </reaction>
</comment>
<dbReference type="PANTHER" id="PTHR30201">
    <property type="entry name" value="TRIPHOSPHORIBOSYL-DEPHOSPHO-COA SYNTHASE"/>
    <property type="match status" value="1"/>
</dbReference>
<organism evidence="6 7">
    <name type="scientific">Streptomyces bauhiniae</name>
    <dbReference type="NCBI Taxonomy" id="2340725"/>
    <lineage>
        <taxon>Bacteria</taxon>
        <taxon>Bacillati</taxon>
        <taxon>Actinomycetota</taxon>
        <taxon>Actinomycetes</taxon>
        <taxon>Kitasatosporales</taxon>
        <taxon>Streptomycetaceae</taxon>
        <taxon>Streptomyces</taxon>
    </lineage>
</organism>
<dbReference type="EC" id="2.4.2.52" evidence="2"/>
<sequence>MPAPFICAPDTRAGTSVTVLPPAVIGELAGRALRAEALLTPKPGLVDRRGGGAHDDMTLSTLLRSAEALVPVLTRCAQAAAELPLGPELRSEVGEIGRAGERRMLRVTGGVNTHRGALWALGLLAAGVAARGGFAAADFAARLAALDDPGLHRFGTRGSHGARVRLRYGAGGALAEARNGFPHVVHVALPALRTARRAGGSEDIARIDALLASMAVLEDTCLLYRAGPDGLRAVQRASAAVLRAGGAGSGRGGELLRNADRLCRTRGLSAGGSGDVLAAALFLDSATTPRRRH</sequence>
<dbReference type="Pfam" id="PF01874">
    <property type="entry name" value="CitG"/>
    <property type="match status" value="1"/>
</dbReference>
<dbReference type="GO" id="GO:0051191">
    <property type="term" value="P:prosthetic group biosynthetic process"/>
    <property type="evidence" value="ECO:0007669"/>
    <property type="project" value="TreeGrafter"/>
</dbReference>
<comment type="caution">
    <text evidence="6">The sequence shown here is derived from an EMBL/GenBank/DDBJ whole genome shotgun (WGS) entry which is preliminary data.</text>
</comment>
<reference evidence="6 7" key="1">
    <citation type="submission" date="2020-01" db="EMBL/GenBank/DDBJ databases">
        <title>Insect and environment-associated Actinomycetes.</title>
        <authorList>
            <person name="Currrie C."/>
            <person name="Chevrette M."/>
            <person name="Carlson C."/>
            <person name="Stubbendieck R."/>
            <person name="Wendt-Pienkowski E."/>
        </authorList>
    </citation>
    <scope>NUCLEOTIDE SEQUENCE [LARGE SCALE GENOMIC DNA]</scope>
    <source>
        <strain evidence="6 7">SID7754</strain>
    </source>
</reference>
<keyword evidence="4" id="KW-0547">Nucleotide-binding</keyword>
<dbReference type="GO" id="GO:0005524">
    <property type="term" value="F:ATP binding"/>
    <property type="evidence" value="ECO:0007669"/>
    <property type="project" value="UniProtKB-KW"/>
</dbReference>
<evidence type="ECO:0000256" key="4">
    <source>
        <dbReference type="ARBA" id="ARBA00022741"/>
    </source>
</evidence>
<dbReference type="RefSeq" id="WP_164189889.1">
    <property type="nucleotide sequence ID" value="NZ_JAAGMR010000206.1"/>
</dbReference>
<dbReference type="InterPro" id="IPR017555">
    <property type="entry name" value="TriPribosyl-deP-CoA_syn"/>
</dbReference>
<evidence type="ECO:0000256" key="5">
    <source>
        <dbReference type="ARBA" id="ARBA00022840"/>
    </source>
</evidence>
<gene>
    <name evidence="6" type="ORF">G3I21_17755</name>
</gene>
<dbReference type="GO" id="GO:0046917">
    <property type="term" value="F:triphosphoribosyl-dephospho-CoA synthase activity"/>
    <property type="evidence" value="ECO:0007669"/>
    <property type="project" value="UniProtKB-EC"/>
</dbReference>
<evidence type="ECO:0000313" key="7">
    <source>
        <dbReference type="Proteomes" id="UP000470520"/>
    </source>
</evidence>
<proteinExistence type="inferred from homology"/>
<keyword evidence="5" id="KW-0067">ATP-binding</keyword>
<dbReference type="Gene3D" id="1.10.4200.10">
    <property type="entry name" value="Triphosphoribosyl-dephospho-CoA protein"/>
    <property type="match status" value="2"/>
</dbReference>
<evidence type="ECO:0000313" key="6">
    <source>
        <dbReference type="EMBL" id="NEB93513.1"/>
    </source>
</evidence>
<name>A0A7K3QUK7_9ACTN</name>
<accession>A0A7K3QUK7</accession>
<keyword evidence="3" id="KW-0808">Transferase</keyword>
<dbReference type="PANTHER" id="PTHR30201:SF2">
    <property type="entry name" value="2-(5''-TRIPHOSPHORIBOSYL)-3'-DEPHOSPHOCOENZYME-A SYNTHASE"/>
    <property type="match status" value="1"/>
</dbReference>
<evidence type="ECO:0000256" key="1">
    <source>
        <dbReference type="ARBA" id="ARBA00001210"/>
    </source>
</evidence>
<dbReference type="AlphaFoldDB" id="A0A7K3QUK7"/>
<evidence type="ECO:0000256" key="3">
    <source>
        <dbReference type="ARBA" id="ARBA00022679"/>
    </source>
</evidence>
<dbReference type="InterPro" id="IPR002736">
    <property type="entry name" value="CitG"/>
</dbReference>